<evidence type="ECO:0000313" key="3">
    <source>
        <dbReference type="Proteomes" id="UP000199439"/>
    </source>
</evidence>
<keyword evidence="3" id="KW-1185">Reference proteome</keyword>
<evidence type="ECO:0000313" key="2">
    <source>
        <dbReference type="EMBL" id="SFC96016.1"/>
    </source>
</evidence>
<dbReference type="GO" id="GO:0016740">
    <property type="term" value="F:transferase activity"/>
    <property type="evidence" value="ECO:0007669"/>
    <property type="project" value="UniProtKB-KW"/>
</dbReference>
<name>A0A1I1NF42_9FLAO</name>
<dbReference type="PANTHER" id="PTHR36836">
    <property type="entry name" value="COLANIC ACID BIOSYNTHESIS PROTEIN WCAK"/>
    <property type="match status" value="1"/>
</dbReference>
<dbReference type="OrthoDB" id="1814359at2"/>
<reference evidence="3" key="1">
    <citation type="submission" date="2016-10" db="EMBL/GenBank/DDBJ databases">
        <authorList>
            <person name="Varghese N."/>
            <person name="Submissions S."/>
        </authorList>
    </citation>
    <scope>NUCLEOTIDE SEQUENCE [LARGE SCALE GENOMIC DNA]</scope>
    <source>
        <strain evidence="3">DSM 25730</strain>
    </source>
</reference>
<dbReference type="AlphaFoldDB" id="A0A1I1NF42"/>
<gene>
    <name evidence="2" type="ORF">SAMN04487987_102241</name>
</gene>
<accession>A0A1I1NF42</accession>
<evidence type="ECO:0000259" key="1">
    <source>
        <dbReference type="Pfam" id="PF04230"/>
    </source>
</evidence>
<organism evidence="2 3">
    <name type="scientific">Algibacter pectinivorans</name>
    <dbReference type="NCBI Taxonomy" id="870482"/>
    <lineage>
        <taxon>Bacteria</taxon>
        <taxon>Pseudomonadati</taxon>
        <taxon>Bacteroidota</taxon>
        <taxon>Flavobacteriia</taxon>
        <taxon>Flavobacteriales</taxon>
        <taxon>Flavobacteriaceae</taxon>
        <taxon>Algibacter</taxon>
    </lineage>
</organism>
<sequence>MKNRLKRYIISILNEILVRLWKKKSINKNEVIDKVLVLPPDEFGSIGDEAMIISVIQNVKLDAGLNTDILSFEKESWNERLNQYEGFSEEIVIKSKFANPFNLFKVLKLAKQYKYFVIIGADILDGHYSSVQSSKRILLGRLLSDIGTKVIVTGSSFNKAIHPSVTKELQKVTSNNFKLNIRDLKSYERISKIYPKATLTMDIAFLLKPKSPEHYKDFISFEKQGEYLSININPIHYEKYGESLLTYFIDYIKFLISTTSYNVILVPHDVRENTFGKYSDYEISKLIYNKINLPSRVFFFENKKHINAATLKHVAYNSKIVITGRMHYSIAALSNSVPVLVMTYQGKFEGMLLEIYKEVDNYVISSKGLDLDELKTKSFRILNNLEQEKALINQKSIKNKSKLNLDIFSSK</sequence>
<dbReference type="Pfam" id="PF04230">
    <property type="entry name" value="PS_pyruv_trans"/>
    <property type="match status" value="1"/>
</dbReference>
<dbReference type="InterPro" id="IPR007345">
    <property type="entry name" value="Polysacch_pyruvyl_Trfase"/>
</dbReference>
<dbReference type="Proteomes" id="UP000199439">
    <property type="component" value="Unassembled WGS sequence"/>
</dbReference>
<dbReference type="EMBL" id="FOMI01000002">
    <property type="protein sequence ID" value="SFC96016.1"/>
    <property type="molecule type" value="Genomic_DNA"/>
</dbReference>
<dbReference type="STRING" id="870482.SAMN04487987_102241"/>
<proteinExistence type="predicted"/>
<dbReference type="RefSeq" id="WP_092849345.1">
    <property type="nucleotide sequence ID" value="NZ_FOMI01000002.1"/>
</dbReference>
<keyword evidence="2" id="KW-0808">Transferase</keyword>
<feature type="domain" description="Polysaccharide pyruvyl transferase" evidence="1">
    <location>
        <begin position="99"/>
        <end position="345"/>
    </location>
</feature>
<protein>
    <submittedName>
        <fullName evidence="2">Polysaccharide pyruvyl transferase family protein WcaK</fullName>
    </submittedName>
</protein>
<dbReference type="PANTHER" id="PTHR36836:SF1">
    <property type="entry name" value="COLANIC ACID BIOSYNTHESIS PROTEIN WCAK"/>
    <property type="match status" value="1"/>
</dbReference>